<dbReference type="Gene3D" id="3.40.50.300">
    <property type="entry name" value="P-loop containing nucleotide triphosphate hydrolases"/>
    <property type="match status" value="1"/>
</dbReference>
<organism evidence="11 12">
    <name type="scientific">Novosphingobium subterraneum</name>
    <dbReference type="NCBI Taxonomy" id="48936"/>
    <lineage>
        <taxon>Bacteria</taxon>
        <taxon>Pseudomonadati</taxon>
        <taxon>Pseudomonadota</taxon>
        <taxon>Alphaproteobacteria</taxon>
        <taxon>Sphingomonadales</taxon>
        <taxon>Sphingomonadaceae</taxon>
        <taxon>Novosphingobium</taxon>
    </lineage>
</organism>
<evidence type="ECO:0000313" key="11">
    <source>
        <dbReference type="EMBL" id="KHS49495.1"/>
    </source>
</evidence>
<feature type="domain" description="CobW/HypB/UreG nucleotide-binding" evidence="10">
    <location>
        <begin position="107"/>
        <end position="265"/>
    </location>
</feature>
<dbReference type="EMBL" id="JRVC01000001">
    <property type="protein sequence ID" value="KHS49495.1"/>
    <property type="molecule type" value="Genomic_DNA"/>
</dbReference>
<dbReference type="GO" id="GO:0005525">
    <property type="term" value="F:GTP binding"/>
    <property type="evidence" value="ECO:0007669"/>
    <property type="project" value="UniProtKB-KW"/>
</dbReference>
<sequence>MCGTCGCTDPDNEIAMIDPETGKRVLLRGGDDHSHDHDHTHDHNHSHDHDHSHGHHHHHHHDHGHDHHHHGEQAARVSLETAVLDRNDRQAARNRGWFEGRGVVALNLVSSPGAGKTTLLETTIRALEGSLPIAVIEGDQQTANDATRIREAGARAIQINTGAGCHLEADMVARAVEELAPKSGSLLLIENVGNLVCPAMFDLGERMKVAVISTPEGEDKPLKYPHMFRAAEVVLINKIDLAPHVGFDEAACRSNISSVNPNARVLLVSARTGEGMDAWYDFLRAMASAAADGGCLI</sequence>
<comment type="caution">
    <text evidence="11">The sequence shown here is derived from an EMBL/GenBank/DDBJ whole genome shotgun (WGS) entry which is preliminary data.</text>
</comment>
<reference evidence="11 12" key="1">
    <citation type="submission" date="2014-10" db="EMBL/GenBank/DDBJ databases">
        <title>Draft genome sequence of Novosphingobium subterraneum DSM 12447.</title>
        <authorList>
            <person name="Gan H.M."/>
            <person name="Gan H.Y."/>
            <person name="Savka M.A."/>
        </authorList>
    </citation>
    <scope>NUCLEOTIDE SEQUENCE [LARGE SCALE GENOMIC DNA]</scope>
    <source>
        <strain evidence="11 12">DSM 12447</strain>
    </source>
</reference>
<keyword evidence="5" id="KW-0378">Hydrolase</keyword>
<dbReference type="NCBIfam" id="TIGR00073">
    <property type="entry name" value="hypB"/>
    <property type="match status" value="1"/>
</dbReference>
<evidence type="ECO:0000256" key="6">
    <source>
        <dbReference type="ARBA" id="ARBA00022833"/>
    </source>
</evidence>
<comment type="similarity">
    <text evidence="1">Belongs to the SIMIBI class G3E GTPase family. HypB/HupM subfamily.</text>
</comment>
<evidence type="ECO:0000256" key="3">
    <source>
        <dbReference type="ARBA" id="ARBA00022723"/>
    </source>
</evidence>
<dbReference type="CDD" id="cd05390">
    <property type="entry name" value="HypB"/>
    <property type="match status" value="1"/>
</dbReference>
<evidence type="ECO:0000259" key="10">
    <source>
        <dbReference type="Pfam" id="PF02492"/>
    </source>
</evidence>
<evidence type="ECO:0000256" key="8">
    <source>
        <dbReference type="ARBA" id="ARBA00035238"/>
    </source>
</evidence>
<dbReference type="InterPro" id="IPR004392">
    <property type="entry name" value="Hyd_mat_HypB"/>
</dbReference>
<evidence type="ECO:0000256" key="5">
    <source>
        <dbReference type="ARBA" id="ARBA00022801"/>
    </source>
</evidence>
<keyword evidence="4" id="KW-0547">Nucleotide-binding</keyword>
<feature type="compositionally biased region" description="Basic and acidic residues" evidence="9">
    <location>
        <begin position="63"/>
        <end position="73"/>
    </location>
</feature>
<dbReference type="Pfam" id="PF02492">
    <property type="entry name" value="cobW"/>
    <property type="match status" value="1"/>
</dbReference>
<keyword evidence="12" id="KW-1185">Reference proteome</keyword>
<dbReference type="GO" id="GO:0051604">
    <property type="term" value="P:protein maturation"/>
    <property type="evidence" value="ECO:0007669"/>
    <property type="project" value="InterPro"/>
</dbReference>
<dbReference type="PANTHER" id="PTHR30134">
    <property type="entry name" value="HYDROGENASE PROTEIN ASSEMBLY PROTEIN, NICKEL CHAPERONE"/>
    <property type="match status" value="1"/>
</dbReference>
<feature type="compositionally biased region" description="Basic residues" evidence="9">
    <location>
        <begin position="52"/>
        <end position="62"/>
    </location>
</feature>
<dbReference type="Proteomes" id="UP000031338">
    <property type="component" value="Unassembled WGS sequence"/>
</dbReference>
<evidence type="ECO:0000256" key="9">
    <source>
        <dbReference type="SAM" id="MobiDB-lite"/>
    </source>
</evidence>
<dbReference type="STRING" id="48936.NJ75_00198"/>
<feature type="region of interest" description="Disordered" evidence="9">
    <location>
        <begin position="25"/>
        <end position="76"/>
    </location>
</feature>
<evidence type="ECO:0000256" key="7">
    <source>
        <dbReference type="ARBA" id="ARBA00023134"/>
    </source>
</evidence>
<evidence type="ECO:0000256" key="2">
    <source>
        <dbReference type="ARBA" id="ARBA00022596"/>
    </source>
</evidence>
<feature type="compositionally biased region" description="Basic and acidic residues" evidence="9">
    <location>
        <begin position="29"/>
        <end position="51"/>
    </location>
</feature>
<protein>
    <recommendedName>
        <fullName evidence="8">Hydrogenase maturation factor HypB</fullName>
    </recommendedName>
</protein>
<dbReference type="InterPro" id="IPR003495">
    <property type="entry name" value="CobW/HypB/UreG_nucleotide-bd"/>
</dbReference>
<dbReference type="RefSeq" id="WP_007015761.1">
    <property type="nucleotide sequence ID" value="NZ_JRVC01000001.1"/>
</dbReference>
<proteinExistence type="inferred from homology"/>
<evidence type="ECO:0000256" key="4">
    <source>
        <dbReference type="ARBA" id="ARBA00022741"/>
    </source>
</evidence>
<evidence type="ECO:0000256" key="1">
    <source>
        <dbReference type="ARBA" id="ARBA00006211"/>
    </source>
</evidence>
<gene>
    <name evidence="11" type="primary">hypB</name>
    <name evidence="11" type="ORF">NJ75_00198</name>
</gene>
<keyword evidence="2" id="KW-0533">Nickel</keyword>
<name>A0A0B8ZTH3_9SPHN</name>
<evidence type="ECO:0000313" key="12">
    <source>
        <dbReference type="Proteomes" id="UP000031338"/>
    </source>
</evidence>
<dbReference type="InterPro" id="IPR027417">
    <property type="entry name" value="P-loop_NTPase"/>
</dbReference>
<dbReference type="AlphaFoldDB" id="A0A0B8ZTH3"/>
<accession>A0A0B8ZTH3</accession>
<dbReference type="PATRIC" id="fig|48936.3.peg.202"/>
<keyword evidence="7" id="KW-0342">GTP-binding</keyword>
<keyword evidence="3" id="KW-0479">Metal-binding</keyword>
<dbReference type="PANTHER" id="PTHR30134:SF2">
    <property type="entry name" value="HYDROGENASE MATURATION FACTOR HYPB"/>
    <property type="match status" value="1"/>
</dbReference>
<dbReference type="SUPFAM" id="SSF52540">
    <property type="entry name" value="P-loop containing nucleoside triphosphate hydrolases"/>
    <property type="match status" value="1"/>
</dbReference>
<dbReference type="GO" id="GO:0016151">
    <property type="term" value="F:nickel cation binding"/>
    <property type="evidence" value="ECO:0007669"/>
    <property type="project" value="InterPro"/>
</dbReference>
<keyword evidence="6" id="KW-0862">Zinc</keyword>
<dbReference type="GO" id="GO:0003924">
    <property type="term" value="F:GTPase activity"/>
    <property type="evidence" value="ECO:0007669"/>
    <property type="project" value="InterPro"/>
</dbReference>
<dbReference type="GO" id="GO:0008270">
    <property type="term" value="F:zinc ion binding"/>
    <property type="evidence" value="ECO:0007669"/>
    <property type="project" value="TreeGrafter"/>
</dbReference>